<organism evidence="2 3">
    <name type="scientific">Prorocentrum cordatum</name>
    <dbReference type="NCBI Taxonomy" id="2364126"/>
    <lineage>
        <taxon>Eukaryota</taxon>
        <taxon>Sar</taxon>
        <taxon>Alveolata</taxon>
        <taxon>Dinophyceae</taxon>
        <taxon>Prorocentrales</taxon>
        <taxon>Prorocentraceae</taxon>
        <taxon>Prorocentrum</taxon>
    </lineage>
</organism>
<name>A0ABN9QCL3_9DINO</name>
<evidence type="ECO:0000313" key="2">
    <source>
        <dbReference type="EMBL" id="CAK0803413.1"/>
    </source>
</evidence>
<proteinExistence type="predicted"/>
<sequence>ALVLLIAKLTLSTAMSSRILGAIVLENYQVSESSEYFVQGKNSTESYAEAAKQYGKDQKQQKIAALAHPHVHVWNAWIIVAKTSLGVKDLDPPKATSLQQYIDKMKQGSPETSKYLHNLLKEVQYARCCKTYDSKTKRLEVNVKPNSDSEKVLQQILVPLWLRDKAVKLEGVAPPGDLERRIQQAIDEFEALDEYSRQIILLRTLVLCLSHQPIIEFGTQ</sequence>
<keyword evidence="1" id="KW-0732">Signal</keyword>
<accession>A0ABN9QCL3</accession>
<feature type="non-terminal residue" evidence="2">
    <location>
        <position position="1"/>
    </location>
</feature>
<evidence type="ECO:0000256" key="1">
    <source>
        <dbReference type="SAM" id="SignalP"/>
    </source>
</evidence>
<protein>
    <submittedName>
        <fullName evidence="2">Uncharacterized protein</fullName>
    </submittedName>
</protein>
<reference evidence="2" key="1">
    <citation type="submission" date="2023-10" db="EMBL/GenBank/DDBJ databases">
        <authorList>
            <person name="Chen Y."/>
            <person name="Shah S."/>
            <person name="Dougan E. K."/>
            <person name="Thang M."/>
            <person name="Chan C."/>
        </authorList>
    </citation>
    <scope>NUCLEOTIDE SEQUENCE [LARGE SCALE GENOMIC DNA]</scope>
</reference>
<keyword evidence="3" id="KW-1185">Reference proteome</keyword>
<dbReference type="EMBL" id="CAUYUJ010003002">
    <property type="protein sequence ID" value="CAK0803413.1"/>
    <property type="molecule type" value="Genomic_DNA"/>
</dbReference>
<feature type="signal peptide" evidence="1">
    <location>
        <begin position="1"/>
        <end position="16"/>
    </location>
</feature>
<dbReference type="Proteomes" id="UP001189429">
    <property type="component" value="Unassembled WGS sequence"/>
</dbReference>
<gene>
    <name evidence="2" type="ORF">PCOR1329_LOCUS10582</name>
</gene>
<comment type="caution">
    <text evidence="2">The sequence shown here is derived from an EMBL/GenBank/DDBJ whole genome shotgun (WGS) entry which is preliminary data.</text>
</comment>
<evidence type="ECO:0000313" key="3">
    <source>
        <dbReference type="Proteomes" id="UP001189429"/>
    </source>
</evidence>
<feature type="chain" id="PRO_5045469845" evidence="1">
    <location>
        <begin position="17"/>
        <end position="220"/>
    </location>
</feature>